<organism evidence="1 2">
    <name type="scientific">Phlebiopsis gigantea (strain 11061_1 CR5-6)</name>
    <name type="common">White-rot fungus</name>
    <name type="synonym">Peniophora gigantea</name>
    <dbReference type="NCBI Taxonomy" id="745531"/>
    <lineage>
        <taxon>Eukaryota</taxon>
        <taxon>Fungi</taxon>
        <taxon>Dikarya</taxon>
        <taxon>Basidiomycota</taxon>
        <taxon>Agaricomycotina</taxon>
        <taxon>Agaricomycetes</taxon>
        <taxon>Polyporales</taxon>
        <taxon>Phanerochaetaceae</taxon>
        <taxon>Phlebiopsis</taxon>
    </lineage>
</organism>
<name>A0A0C3PDQ2_PHLG1</name>
<proteinExistence type="predicted"/>
<dbReference type="OrthoDB" id="2804270at2759"/>
<reference evidence="1 2" key="1">
    <citation type="journal article" date="2014" name="PLoS Genet.">
        <title>Analysis of the Phlebiopsis gigantea genome, transcriptome and secretome provides insight into its pioneer colonization strategies of wood.</title>
        <authorList>
            <person name="Hori C."/>
            <person name="Ishida T."/>
            <person name="Igarashi K."/>
            <person name="Samejima M."/>
            <person name="Suzuki H."/>
            <person name="Master E."/>
            <person name="Ferreira P."/>
            <person name="Ruiz-Duenas F.J."/>
            <person name="Held B."/>
            <person name="Canessa P."/>
            <person name="Larrondo L.F."/>
            <person name="Schmoll M."/>
            <person name="Druzhinina I.S."/>
            <person name="Kubicek C.P."/>
            <person name="Gaskell J.A."/>
            <person name="Kersten P."/>
            <person name="St John F."/>
            <person name="Glasner J."/>
            <person name="Sabat G."/>
            <person name="Splinter BonDurant S."/>
            <person name="Syed K."/>
            <person name="Yadav J."/>
            <person name="Mgbeahuruike A.C."/>
            <person name="Kovalchuk A."/>
            <person name="Asiegbu F.O."/>
            <person name="Lackner G."/>
            <person name="Hoffmeister D."/>
            <person name="Rencoret J."/>
            <person name="Gutierrez A."/>
            <person name="Sun H."/>
            <person name="Lindquist E."/>
            <person name="Barry K."/>
            <person name="Riley R."/>
            <person name="Grigoriev I.V."/>
            <person name="Henrissat B."/>
            <person name="Kues U."/>
            <person name="Berka R.M."/>
            <person name="Martinez A.T."/>
            <person name="Covert S.F."/>
            <person name="Blanchette R.A."/>
            <person name="Cullen D."/>
        </authorList>
    </citation>
    <scope>NUCLEOTIDE SEQUENCE [LARGE SCALE GENOMIC DNA]</scope>
    <source>
        <strain evidence="1 2">11061_1 CR5-6</strain>
    </source>
</reference>
<dbReference type="AlphaFoldDB" id="A0A0C3PDQ2"/>
<evidence type="ECO:0000313" key="2">
    <source>
        <dbReference type="Proteomes" id="UP000053257"/>
    </source>
</evidence>
<dbReference type="HOGENOM" id="CLU_540913_0_0_1"/>
<keyword evidence="2" id="KW-1185">Reference proteome</keyword>
<accession>A0A0C3PDQ2</accession>
<sequence length="504" mass="53692">MSTPTSPRNNSPFLVTSLNSFNRFAKEDKAAARRRFDAMNEKPKVPSLFPELKTATCPGKLKTPIKKKAPGATVKSSCKVVVEMKPAAKTAIPLLTPPSEKVVRRDTRPSARILAKSVVSKRVQVPSAPAAVVLKKARMSPRPGEVAHMRVQTAHKPVNLAEPMSASPEVSRSAQLATPPPTPPVALVVQCTAPKPIAMRTPTIIKTGKPAFSGSLPTPRHKTLVAKGTPVVPKRVSKKPLEPESVPIVIEAEVIVPTAEADIVAVTPVKALAAAVSTRPCDEVVEVAQLEKEDNTDAVTKISLPTPPPKVAEEYSFHRQRSLALDQRKNAYARRNETSLASPTSCKEIVEGLVVGKAPASYILDVKESTEDTAVAATSTKNDEVRDDIKTVGGAVSNGIQARMAALFGSASVSCGPIKSAPGTYVRRLKIPELDEGSQASQNQRIQREVEALRTMKRVGSGSHAIVRTKAFGGSLAANYAAGEGQLAAPSSERMTIAARREKE</sequence>
<evidence type="ECO:0000313" key="1">
    <source>
        <dbReference type="EMBL" id="KIP03463.1"/>
    </source>
</evidence>
<gene>
    <name evidence="1" type="ORF">PHLGIDRAFT_130119</name>
</gene>
<protein>
    <submittedName>
        <fullName evidence="1">Uncharacterized protein</fullName>
    </submittedName>
</protein>
<dbReference type="EMBL" id="KN840614">
    <property type="protein sequence ID" value="KIP03463.1"/>
    <property type="molecule type" value="Genomic_DNA"/>
</dbReference>
<dbReference type="Proteomes" id="UP000053257">
    <property type="component" value="Unassembled WGS sequence"/>
</dbReference>